<dbReference type="EMBL" id="ML993592">
    <property type="protein sequence ID" value="KAF2167730.1"/>
    <property type="molecule type" value="Genomic_DNA"/>
</dbReference>
<dbReference type="GeneID" id="54569962"/>
<sequence length="251" mass="28594">MTSHLRLQSSFEPIAAKATYHQTSPTLPPAKKQKMSLTQTYYVASTARTKLGQEAQRADHNLRLLVGHANLLDTLMVELADAEREQEAWFNQSVKKASKPEEPRHVQWIDTIAEEEDEDSDMESDDGSDIYDEDAEMFNIPLRKIKSPPVEVTSQEVDEDEDAEYDDEYDEDLALTRVESQHSPPELTLDDSDSESEDESIPSSPDTPMFELSEKEREAITTTAFYDRKSEQGIEDYLMQQQNQQPIIATC</sequence>
<dbReference type="RefSeq" id="XP_033668619.1">
    <property type="nucleotide sequence ID" value="XM_033816690.1"/>
</dbReference>
<accession>A0A6A6CNL0</accession>
<keyword evidence="3" id="KW-1185">Reference proteome</keyword>
<reference evidence="2" key="1">
    <citation type="journal article" date="2020" name="Stud. Mycol.">
        <title>101 Dothideomycetes genomes: a test case for predicting lifestyles and emergence of pathogens.</title>
        <authorList>
            <person name="Haridas S."/>
            <person name="Albert R."/>
            <person name="Binder M."/>
            <person name="Bloem J."/>
            <person name="Labutti K."/>
            <person name="Salamov A."/>
            <person name="Andreopoulos B."/>
            <person name="Baker S."/>
            <person name="Barry K."/>
            <person name="Bills G."/>
            <person name="Bluhm B."/>
            <person name="Cannon C."/>
            <person name="Castanera R."/>
            <person name="Culley D."/>
            <person name="Daum C."/>
            <person name="Ezra D."/>
            <person name="Gonzalez J."/>
            <person name="Henrissat B."/>
            <person name="Kuo A."/>
            <person name="Liang C."/>
            <person name="Lipzen A."/>
            <person name="Lutzoni F."/>
            <person name="Magnuson J."/>
            <person name="Mondo S."/>
            <person name="Nolan M."/>
            <person name="Ohm R."/>
            <person name="Pangilinan J."/>
            <person name="Park H.-J."/>
            <person name="Ramirez L."/>
            <person name="Alfaro M."/>
            <person name="Sun H."/>
            <person name="Tritt A."/>
            <person name="Yoshinaga Y."/>
            <person name="Zwiers L.-H."/>
            <person name="Turgeon B."/>
            <person name="Goodwin S."/>
            <person name="Spatafora J."/>
            <person name="Crous P."/>
            <person name="Grigoriev I."/>
        </authorList>
    </citation>
    <scope>NUCLEOTIDE SEQUENCE</scope>
    <source>
        <strain evidence="2">ATCC 36951</strain>
    </source>
</reference>
<dbReference type="AlphaFoldDB" id="A0A6A6CNL0"/>
<evidence type="ECO:0000313" key="2">
    <source>
        <dbReference type="EMBL" id="KAF2167730.1"/>
    </source>
</evidence>
<dbReference type="PANTHER" id="PTHR36826:SF1">
    <property type="entry name" value="PROTEIN ECM13"/>
    <property type="match status" value="1"/>
</dbReference>
<feature type="compositionally biased region" description="Acidic residues" evidence="1">
    <location>
        <begin position="188"/>
        <end position="200"/>
    </location>
</feature>
<protein>
    <submittedName>
        <fullName evidence="2">Uncharacterized protein</fullName>
    </submittedName>
</protein>
<organism evidence="2 3">
    <name type="scientific">Zasmidium cellare ATCC 36951</name>
    <dbReference type="NCBI Taxonomy" id="1080233"/>
    <lineage>
        <taxon>Eukaryota</taxon>
        <taxon>Fungi</taxon>
        <taxon>Dikarya</taxon>
        <taxon>Ascomycota</taxon>
        <taxon>Pezizomycotina</taxon>
        <taxon>Dothideomycetes</taxon>
        <taxon>Dothideomycetidae</taxon>
        <taxon>Mycosphaerellales</taxon>
        <taxon>Mycosphaerellaceae</taxon>
        <taxon>Zasmidium</taxon>
    </lineage>
</organism>
<dbReference type="Proteomes" id="UP000799537">
    <property type="component" value="Unassembled WGS sequence"/>
</dbReference>
<proteinExistence type="predicted"/>
<evidence type="ECO:0000313" key="3">
    <source>
        <dbReference type="Proteomes" id="UP000799537"/>
    </source>
</evidence>
<dbReference type="InterPro" id="IPR037738">
    <property type="entry name" value="Ecm13-like"/>
</dbReference>
<feature type="region of interest" description="Disordered" evidence="1">
    <location>
        <begin position="140"/>
        <end position="213"/>
    </location>
</feature>
<dbReference type="OrthoDB" id="5431245at2759"/>
<evidence type="ECO:0000256" key="1">
    <source>
        <dbReference type="SAM" id="MobiDB-lite"/>
    </source>
</evidence>
<gene>
    <name evidence="2" type="ORF">M409DRAFT_65843</name>
</gene>
<feature type="compositionally biased region" description="Acidic residues" evidence="1">
    <location>
        <begin position="156"/>
        <end position="173"/>
    </location>
</feature>
<dbReference type="PANTHER" id="PTHR36826">
    <property type="entry name" value="PROTEIN ECM13"/>
    <property type="match status" value="1"/>
</dbReference>
<name>A0A6A6CNL0_ZASCE</name>